<evidence type="ECO:0000256" key="4">
    <source>
        <dbReference type="ARBA" id="ARBA00022496"/>
    </source>
</evidence>
<keyword evidence="7" id="KW-0406">Ion transport</keyword>
<dbReference type="GO" id="GO:0009279">
    <property type="term" value="C:cell outer membrane"/>
    <property type="evidence" value="ECO:0007669"/>
    <property type="project" value="UniProtKB-SubCell"/>
</dbReference>
<feature type="chain" id="PRO_5041724994" evidence="13">
    <location>
        <begin position="32"/>
        <end position="1080"/>
    </location>
</feature>
<keyword evidence="3 11" id="KW-1134">Transmembrane beta strand</keyword>
<keyword evidence="15" id="KW-0675">Receptor</keyword>
<evidence type="ECO:0000256" key="5">
    <source>
        <dbReference type="ARBA" id="ARBA00022692"/>
    </source>
</evidence>
<dbReference type="KEGG" id="sgi:SGRAN_2594"/>
<gene>
    <name evidence="15" type="ORF">SGRAN_2594</name>
</gene>
<keyword evidence="13" id="KW-0732">Signal</keyword>
<evidence type="ECO:0000259" key="14">
    <source>
        <dbReference type="SMART" id="SM00965"/>
    </source>
</evidence>
<evidence type="ECO:0000256" key="8">
    <source>
        <dbReference type="ARBA" id="ARBA00023077"/>
    </source>
</evidence>
<evidence type="ECO:0000313" key="16">
    <source>
        <dbReference type="Proteomes" id="UP000058599"/>
    </source>
</evidence>
<accession>A0AA86L3B5</accession>
<dbReference type="SMART" id="SM00965">
    <property type="entry name" value="STN"/>
    <property type="match status" value="1"/>
</dbReference>
<evidence type="ECO:0000256" key="6">
    <source>
        <dbReference type="ARBA" id="ARBA00023004"/>
    </source>
</evidence>
<evidence type="ECO:0000256" key="10">
    <source>
        <dbReference type="ARBA" id="ARBA00023237"/>
    </source>
</evidence>
<dbReference type="InterPro" id="IPR011662">
    <property type="entry name" value="Secretin/TonB_short_N"/>
</dbReference>
<dbReference type="Gene3D" id="2.40.170.20">
    <property type="entry name" value="TonB-dependent receptor, beta-barrel domain"/>
    <property type="match status" value="3"/>
</dbReference>
<dbReference type="PANTHER" id="PTHR32552">
    <property type="entry name" value="FERRICHROME IRON RECEPTOR-RELATED"/>
    <property type="match status" value="1"/>
</dbReference>
<evidence type="ECO:0000256" key="3">
    <source>
        <dbReference type="ARBA" id="ARBA00022452"/>
    </source>
</evidence>
<protein>
    <submittedName>
        <fullName evidence="15">TonB-dependent receptor</fullName>
    </submittedName>
</protein>
<dbReference type="Pfam" id="PF07660">
    <property type="entry name" value="STN"/>
    <property type="match status" value="1"/>
</dbReference>
<dbReference type="AlphaFoldDB" id="A0AA86L3B5"/>
<evidence type="ECO:0000256" key="7">
    <source>
        <dbReference type="ARBA" id="ARBA00023065"/>
    </source>
</evidence>
<dbReference type="Pfam" id="PF07715">
    <property type="entry name" value="Plug"/>
    <property type="match status" value="1"/>
</dbReference>
<evidence type="ECO:0000256" key="9">
    <source>
        <dbReference type="ARBA" id="ARBA00023136"/>
    </source>
</evidence>
<keyword evidence="10 11" id="KW-0998">Cell outer membrane</keyword>
<feature type="signal peptide" evidence="13">
    <location>
        <begin position="1"/>
        <end position="31"/>
    </location>
</feature>
<keyword evidence="8 12" id="KW-0798">TonB box</keyword>
<organism evidence="15 16">
    <name type="scientific">Sphingopyxis granuli</name>
    <dbReference type="NCBI Taxonomy" id="267128"/>
    <lineage>
        <taxon>Bacteria</taxon>
        <taxon>Pseudomonadati</taxon>
        <taxon>Pseudomonadota</taxon>
        <taxon>Alphaproteobacteria</taxon>
        <taxon>Sphingomonadales</taxon>
        <taxon>Sphingomonadaceae</taxon>
        <taxon>Sphingopyxis</taxon>
    </lineage>
</organism>
<keyword evidence="16" id="KW-1185">Reference proteome</keyword>
<dbReference type="PROSITE" id="PS52016">
    <property type="entry name" value="TONB_DEPENDENT_REC_3"/>
    <property type="match status" value="1"/>
</dbReference>
<dbReference type="Pfam" id="PF00593">
    <property type="entry name" value="TonB_dep_Rec_b-barrel"/>
    <property type="match status" value="2"/>
</dbReference>
<keyword evidence="9 11" id="KW-0472">Membrane</keyword>
<dbReference type="EMBL" id="CP012199">
    <property type="protein sequence ID" value="AMG74949.1"/>
    <property type="molecule type" value="Genomic_DNA"/>
</dbReference>
<sequence length="1080" mass="119163">MHNHLSRRLAAAAMSGASLAALALPFSPAFAQTAERKPFDIPAQDAARALEQFGRQSGRSVMFDPARLTGAKSRAVQGQWTPQEALDRLLTGTGFSARQVNANTFVVSPRSGGESYTIERGSTTDDGGYRPEEIVVTAQKRVESVQNVPISVSAFSAQSLDEQKIEGGSELVRAVPNVSFSKSNFASYNFSIRGIGTKALSVASDPAVAVSFNNTPLIRNRLFEQEYFDVERVEVLRGPQGTLYGRNATGGVVNMIPNIAEPGDFGADLKLEAGNYKSMRASGMVNIPLGETLAVRAAGAWTSRDGYDFNTVTNRRVNGRDLWSTRISAAWEPSDNFKVNAIWEHFYENDDRSRTGKQLCTRDPGPTSVGGVDISDRPAHRGFFSQGCLPGSLYDDDAYGVPNGYALPHITAAALVINQGYGDRMSNGAREFVNLLDKTKDPYAGIVQSRNLREISTHYDPTFRAKNDVFQFNAELSVGPDIKLYSQTSYSRDNYYSTQDYNRFNPAGPLFRDSSTLVDGLGQPLPTVGLTPGGMLLDPQLGPSDTILGIDMVKARSNQWYQELRLQSSFDGPINFIVGANYLKHKINEDYYVFNNLFTAAARAIFAGGLSSLPVRDCSNYVSQSMFDWCVYTDPNSLDNIDGDGHNYFRSININKTQSKAVFGEIYWDLSDNLKFTSGLRLTEDKKVATPIKSQLLLGAGYVASGFVNFGYRVSPDIKQKWTRLTGRAVLDWKPNISFTDSTLLYASYARGYKGGGANPPSIDGNPELLQFIPLPETFRPESVNAFEIGMKNSFSGGKFTLNANAFFYDYTDYQVSQIVDRLALNENFDATMWGAELELAWRPTPRFRANANFGYLGSRIADGMKSIDVMNRTQGNPDWVLVKPWLQVASNCIAPRSLVEEIVNHRTGLFNVGPEGVIFPLCGASWQGDYRAGSFLGQIMGITYDPTTDAPNQGRGFEADLGGNELPNAPHWTVNLGAQYTLPVNDWEFTLRGDYYRQGKSWARVYNTAIDRLKSWDNANVSLTVERPDSGLAFQFYVKNLFNKTPITDAFLNSDDSGLTTNVFTLDPRIIGFSIAKKF</sequence>
<dbReference type="InterPro" id="IPR039426">
    <property type="entry name" value="TonB-dep_rcpt-like"/>
</dbReference>
<evidence type="ECO:0000256" key="1">
    <source>
        <dbReference type="ARBA" id="ARBA00004571"/>
    </source>
</evidence>
<dbReference type="InterPro" id="IPR012910">
    <property type="entry name" value="Plug_dom"/>
</dbReference>
<evidence type="ECO:0000256" key="12">
    <source>
        <dbReference type="RuleBase" id="RU003357"/>
    </source>
</evidence>
<dbReference type="InterPro" id="IPR000531">
    <property type="entry name" value="Beta-barrel_TonB"/>
</dbReference>
<keyword evidence="5 11" id="KW-0812">Transmembrane</keyword>
<dbReference type="PANTHER" id="PTHR32552:SF81">
    <property type="entry name" value="TONB-DEPENDENT OUTER MEMBRANE RECEPTOR"/>
    <property type="match status" value="1"/>
</dbReference>
<dbReference type="SUPFAM" id="SSF56935">
    <property type="entry name" value="Porins"/>
    <property type="match status" value="1"/>
</dbReference>
<keyword evidence="6" id="KW-0408">Iron</keyword>
<reference evidence="15 16" key="1">
    <citation type="journal article" date="2016" name="BMC Genomics">
        <title>Genomic analysis of the nitrate-respiring Sphingopyxis granuli (formerly Sphingomonas macrogoltabida) strain TFA.</title>
        <authorList>
            <person name="Garcia-Romero I."/>
            <person name="Perez-Pulido A.J."/>
            <person name="Gonzalez-Flores Y.E."/>
            <person name="Reyes-Ramirez F."/>
            <person name="Santero E."/>
            <person name="Floriano B."/>
        </authorList>
    </citation>
    <scope>NUCLEOTIDE SEQUENCE [LARGE SCALE GENOMIC DNA]</scope>
    <source>
        <strain evidence="15 16">TFA</strain>
    </source>
</reference>
<comment type="similarity">
    <text evidence="11 12">Belongs to the TonB-dependent receptor family.</text>
</comment>
<comment type="subcellular location">
    <subcellularLocation>
        <location evidence="1 11">Cell outer membrane</location>
        <topology evidence="1 11">Multi-pass membrane protein</topology>
    </subcellularLocation>
</comment>
<name>A0AA86L3B5_9SPHN</name>
<dbReference type="Gene3D" id="3.55.50.30">
    <property type="match status" value="1"/>
</dbReference>
<evidence type="ECO:0000256" key="13">
    <source>
        <dbReference type="SAM" id="SignalP"/>
    </source>
</evidence>
<evidence type="ECO:0000313" key="15">
    <source>
        <dbReference type="EMBL" id="AMG74949.1"/>
    </source>
</evidence>
<keyword evidence="2 11" id="KW-0813">Transport</keyword>
<keyword evidence="4" id="KW-0410">Iron transport</keyword>
<dbReference type="GO" id="GO:0006826">
    <property type="term" value="P:iron ion transport"/>
    <property type="evidence" value="ECO:0007669"/>
    <property type="project" value="UniProtKB-KW"/>
</dbReference>
<evidence type="ECO:0000256" key="2">
    <source>
        <dbReference type="ARBA" id="ARBA00022448"/>
    </source>
</evidence>
<feature type="domain" description="Secretin/TonB short N-terminal" evidence="14">
    <location>
        <begin position="59"/>
        <end position="110"/>
    </location>
</feature>
<proteinExistence type="inferred from homology"/>
<dbReference type="Proteomes" id="UP000058599">
    <property type="component" value="Chromosome"/>
</dbReference>
<dbReference type="InterPro" id="IPR036942">
    <property type="entry name" value="Beta-barrel_TonB_sf"/>
</dbReference>
<evidence type="ECO:0000256" key="11">
    <source>
        <dbReference type="PROSITE-ProRule" id="PRU01360"/>
    </source>
</evidence>